<evidence type="ECO:0000313" key="1">
    <source>
        <dbReference type="EMBL" id="KAJ0053892.1"/>
    </source>
</evidence>
<evidence type="ECO:0000313" key="2">
    <source>
        <dbReference type="Proteomes" id="UP001163603"/>
    </source>
</evidence>
<dbReference type="EMBL" id="CM047736">
    <property type="protein sequence ID" value="KAJ0053892.1"/>
    <property type="molecule type" value="Genomic_DNA"/>
</dbReference>
<organism evidence="1 2">
    <name type="scientific">Pistacia integerrima</name>
    <dbReference type="NCBI Taxonomy" id="434235"/>
    <lineage>
        <taxon>Eukaryota</taxon>
        <taxon>Viridiplantae</taxon>
        <taxon>Streptophyta</taxon>
        <taxon>Embryophyta</taxon>
        <taxon>Tracheophyta</taxon>
        <taxon>Spermatophyta</taxon>
        <taxon>Magnoliopsida</taxon>
        <taxon>eudicotyledons</taxon>
        <taxon>Gunneridae</taxon>
        <taxon>Pentapetalae</taxon>
        <taxon>rosids</taxon>
        <taxon>malvids</taxon>
        <taxon>Sapindales</taxon>
        <taxon>Anacardiaceae</taxon>
        <taxon>Pistacia</taxon>
    </lineage>
</organism>
<protein>
    <submittedName>
        <fullName evidence="1">Uncharacterized protein</fullName>
    </submittedName>
</protein>
<sequence>MRISTLLLNHTSPSLSSLDIPTGRLKMDLLLPRRQKEKVLIVMGATGAGKSKLSIDLATRFPAEVINSDKMQMFEGLDITTNKITEAEQCGILHHMLGILSPNAEFTAANFCEVASLAVESTLSRGQLPIIVGGSNSYIEALIDDKDFIFRKRYDCCFLWVDVSMPVLHSFVSDRVDRMVQNGMVEEVRNIFDPKADYSKGIRKAIGVPEFHQYFKEEPFLDEENREKALKKAIQEIKDNTCELACRQLKKIHRLRTVKGWNIHRIDATEVFRKRGKAADEAWEKRVVVPSTTLVAEFLYNFVSMEVPSSVADIRDYIAQCLVA</sequence>
<comment type="caution">
    <text evidence="1">The sequence shown here is derived from an EMBL/GenBank/DDBJ whole genome shotgun (WGS) entry which is preliminary data.</text>
</comment>
<keyword evidence="2" id="KW-1185">Reference proteome</keyword>
<accession>A0ACC0ZNR8</accession>
<gene>
    <name evidence="1" type="ORF">Pint_03363</name>
</gene>
<name>A0ACC0ZNR8_9ROSI</name>
<dbReference type="Proteomes" id="UP001163603">
    <property type="component" value="Chromosome 1"/>
</dbReference>
<proteinExistence type="predicted"/>
<reference evidence="2" key="1">
    <citation type="journal article" date="2023" name="G3 (Bethesda)">
        <title>Genome assembly and association tests identify interacting loci associated with vigor, precocity, and sex in interspecific pistachio rootstocks.</title>
        <authorList>
            <person name="Palmer W."/>
            <person name="Jacygrad E."/>
            <person name="Sagayaradj S."/>
            <person name="Cavanaugh K."/>
            <person name="Han R."/>
            <person name="Bertier L."/>
            <person name="Beede B."/>
            <person name="Kafkas S."/>
            <person name="Golino D."/>
            <person name="Preece J."/>
            <person name="Michelmore R."/>
        </authorList>
    </citation>
    <scope>NUCLEOTIDE SEQUENCE [LARGE SCALE GENOMIC DNA]</scope>
</reference>